<dbReference type="EMBL" id="SPVI01000015">
    <property type="protein sequence ID" value="TFW41139.1"/>
    <property type="molecule type" value="Genomic_DNA"/>
</dbReference>
<proteinExistence type="predicted"/>
<name>A0A4Y9TFH1_PSEFL</name>
<accession>A0A4Y9TFH1</accession>
<reference evidence="1 2" key="1">
    <citation type="submission" date="2019-03" db="EMBL/GenBank/DDBJ databases">
        <title>Biocontrol and xenobiotic degradation properties of endophytic Pseudomonas fluorescens strain BRZ63.</title>
        <authorList>
            <person name="Chlebek D.A."/>
            <person name="Pinski A."/>
            <person name="Zur J.P."/>
            <person name="Michalska J."/>
            <person name="Hupert-Kocurek K.T."/>
        </authorList>
    </citation>
    <scope>NUCLEOTIDE SEQUENCE [LARGE SCALE GENOMIC DNA]</scope>
    <source>
        <strain evidence="1 2">BRZ63</strain>
    </source>
</reference>
<protein>
    <submittedName>
        <fullName evidence="1">Uncharacterized protein</fullName>
    </submittedName>
</protein>
<organism evidence="1 2">
    <name type="scientific">Pseudomonas fluorescens</name>
    <dbReference type="NCBI Taxonomy" id="294"/>
    <lineage>
        <taxon>Bacteria</taxon>
        <taxon>Pseudomonadati</taxon>
        <taxon>Pseudomonadota</taxon>
        <taxon>Gammaproteobacteria</taxon>
        <taxon>Pseudomonadales</taxon>
        <taxon>Pseudomonadaceae</taxon>
        <taxon>Pseudomonas</taxon>
    </lineage>
</organism>
<evidence type="ECO:0000313" key="1">
    <source>
        <dbReference type="EMBL" id="TFW41139.1"/>
    </source>
</evidence>
<sequence>MDTTSTGNAINTNDTPTLPALEVVNLQPDGLLPVKYLFSDLEIQITTPWSQLPPSGTSDWITFVWDVKGAAGDEFLTVELKGPITDADFPYSIFISSDYFQTSATVEIFYRIRNEFSDSQVYETSFTRTIIIDKNPPGAGQVLNPAKFLINPITESALSNQLSVEVEVPGDYLDRKTGDTVLCFLRGSDTPPTGLDIHRQAFAPISGPMIVNIPVAEIRKFAGFPILYLFYKLRDRAGNTSGNSLVGYVPIDLTAPPANLSMPEVPAYDSDLLVNRADARAVVSVRVRQYDNAMPDDQCVVEWDGSLLPAVPVNTLPLTVPVPWSVLIAKGANLRRIIDLPVRYYIRRAGDTGQGVRSRPKQVTVDMTIAGQENPLAPALLNSQLALVNIQGQVSNVPNVLDSRDSVGPVRAYFTLFDKPVEGQKVNLFWPGQAAPVATYTVKLNDQAGAVVEFDNPIPWPVIQAAGSNSTTLVYYQTDNGVNQQSSPDQIVAVNLITPVVYSKPSFPQSFPHPSRFLNCETQPPIWQVVNVVVNPAPNVLAPGDLVVLTWQGFRRYLNEDAILSTAHTMSHVWQAGETSHTFQITDYENLIKPLRDYSAGSAKYSVVRNGVEIGYSDTKYVPIDRKNGAGGFCGPSGTGSE</sequence>
<dbReference type="Proteomes" id="UP000297322">
    <property type="component" value="Unassembled WGS sequence"/>
</dbReference>
<gene>
    <name evidence="1" type="ORF">E4T65_22475</name>
</gene>
<dbReference type="RefSeq" id="WP_135196806.1">
    <property type="nucleotide sequence ID" value="NZ_SPVI01000015.1"/>
</dbReference>
<comment type="caution">
    <text evidence="1">The sequence shown here is derived from an EMBL/GenBank/DDBJ whole genome shotgun (WGS) entry which is preliminary data.</text>
</comment>
<evidence type="ECO:0000313" key="2">
    <source>
        <dbReference type="Proteomes" id="UP000297322"/>
    </source>
</evidence>
<dbReference type="AlphaFoldDB" id="A0A4Y9TFH1"/>